<protein>
    <submittedName>
        <fullName evidence="3">Uncharacterized protein</fullName>
    </submittedName>
</protein>
<feature type="transmembrane region" description="Helical" evidence="1">
    <location>
        <begin position="50"/>
        <end position="68"/>
    </location>
</feature>
<dbReference type="Proteomes" id="UP000663873">
    <property type="component" value="Unassembled WGS sequence"/>
</dbReference>
<keyword evidence="1" id="KW-0812">Transmembrane</keyword>
<evidence type="ECO:0000313" key="2">
    <source>
        <dbReference type="EMBL" id="CAF3141529.1"/>
    </source>
</evidence>
<keyword evidence="1" id="KW-0472">Membrane</keyword>
<dbReference type="EMBL" id="CAJOBP010005933">
    <property type="protein sequence ID" value="CAF4481368.1"/>
    <property type="molecule type" value="Genomic_DNA"/>
</dbReference>
<dbReference type="EMBL" id="CAJNXB010001170">
    <property type="protein sequence ID" value="CAF3141529.1"/>
    <property type="molecule type" value="Genomic_DNA"/>
</dbReference>
<evidence type="ECO:0000313" key="4">
    <source>
        <dbReference type="Proteomes" id="UP000663873"/>
    </source>
</evidence>
<name>A0A820U4E6_9BILA</name>
<evidence type="ECO:0000313" key="3">
    <source>
        <dbReference type="EMBL" id="CAF4481368.1"/>
    </source>
</evidence>
<dbReference type="AlphaFoldDB" id="A0A820U4E6"/>
<gene>
    <name evidence="2" type="ORF">TIS948_LOCUS9185</name>
    <name evidence="3" type="ORF">UJA718_LOCUS24951</name>
</gene>
<feature type="transmembrane region" description="Helical" evidence="1">
    <location>
        <begin position="382"/>
        <end position="403"/>
    </location>
</feature>
<dbReference type="Proteomes" id="UP000663825">
    <property type="component" value="Unassembled WGS sequence"/>
</dbReference>
<keyword evidence="1" id="KW-1133">Transmembrane helix</keyword>
<comment type="caution">
    <text evidence="3">The sequence shown here is derived from an EMBL/GenBank/DDBJ whole genome shotgun (WGS) entry which is preliminary data.</text>
</comment>
<reference evidence="3" key="1">
    <citation type="submission" date="2021-02" db="EMBL/GenBank/DDBJ databases">
        <authorList>
            <person name="Nowell W R."/>
        </authorList>
    </citation>
    <scope>NUCLEOTIDE SEQUENCE</scope>
</reference>
<evidence type="ECO:0000256" key="1">
    <source>
        <dbReference type="SAM" id="Phobius"/>
    </source>
</evidence>
<accession>A0A820U4E6</accession>
<organism evidence="3 4">
    <name type="scientific">Rotaria socialis</name>
    <dbReference type="NCBI Taxonomy" id="392032"/>
    <lineage>
        <taxon>Eukaryota</taxon>
        <taxon>Metazoa</taxon>
        <taxon>Spiralia</taxon>
        <taxon>Gnathifera</taxon>
        <taxon>Rotifera</taxon>
        <taxon>Eurotatoria</taxon>
        <taxon>Bdelloidea</taxon>
        <taxon>Philodinida</taxon>
        <taxon>Philodinidae</taxon>
        <taxon>Rotaria</taxon>
    </lineage>
</organism>
<sequence>MILAIHRTITIKELRQKTRDRILNWNLFEVANKSSVDPQTSQNQQQSTRVYLILLAVIFLTFSVYASSTYKTKTMLTKIPSLEIIQYLQKMYGSTIVTCPCTKLSITHSSYIQLEPIFHQICSSDFISTEWLNVLFASNRNRNALSLDLYSFNVTAFIHFQTMRTMCDLVTKVVINSRDLFLASPVVSRQMLDFDEFSIQTQLALNHFQSTVPNNFIQTLEMFRGLAQGNGLVSAYSTNWNLFIPNMTENAVVYIRPQLYENCSCAISSACIQPSQPFLPGFVVGCMPLESFLRSTIECLYKRSCVDQMVSGADANYTPRVLNMSSRFAESESITVIVQQMFIEQWSSNVSYDSFFEQCKPTSCSYALVERHDILDIATTLLGIYGGITVGLRLIAPLLVQFWHNIFRKIRQTSSTLVPY</sequence>
<keyword evidence="4" id="KW-1185">Reference proteome</keyword>
<proteinExistence type="predicted"/>
<dbReference type="OrthoDB" id="10063858at2759"/>